<evidence type="ECO:0000313" key="5">
    <source>
        <dbReference type="Proteomes" id="UP001239994"/>
    </source>
</evidence>
<evidence type="ECO:0000256" key="1">
    <source>
        <dbReference type="ARBA" id="ARBA00023157"/>
    </source>
</evidence>
<keyword evidence="1" id="KW-1015">Disulfide bond</keyword>
<organism evidence="4 5">
    <name type="scientific">Electrophorus voltai</name>
    <dbReference type="NCBI Taxonomy" id="2609070"/>
    <lineage>
        <taxon>Eukaryota</taxon>
        <taxon>Metazoa</taxon>
        <taxon>Chordata</taxon>
        <taxon>Craniata</taxon>
        <taxon>Vertebrata</taxon>
        <taxon>Euteleostomi</taxon>
        <taxon>Actinopterygii</taxon>
        <taxon>Neopterygii</taxon>
        <taxon>Teleostei</taxon>
        <taxon>Ostariophysi</taxon>
        <taxon>Gymnotiformes</taxon>
        <taxon>Gymnotoidei</taxon>
        <taxon>Gymnotidae</taxon>
        <taxon>Electrophorus</taxon>
    </lineage>
</organism>
<keyword evidence="5" id="KW-1185">Reference proteome</keyword>
<dbReference type="InterPro" id="IPR042235">
    <property type="entry name" value="ZP-C_dom"/>
</dbReference>
<evidence type="ECO:0000259" key="3">
    <source>
        <dbReference type="PROSITE" id="PS51034"/>
    </source>
</evidence>
<dbReference type="InterPro" id="IPR055355">
    <property type="entry name" value="ZP-C"/>
</dbReference>
<reference evidence="4" key="1">
    <citation type="submission" date="2023-03" db="EMBL/GenBank/DDBJ databases">
        <title>Electrophorus voltai genome.</title>
        <authorList>
            <person name="Bian C."/>
        </authorList>
    </citation>
    <scope>NUCLEOTIDE SEQUENCE</scope>
    <source>
        <strain evidence="4">CB-2022</strain>
        <tissue evidence="4">Muscle</tissue>
    </source>
</reference>
<sequence length="406" mass="44481">VTEDALVYTNLLFYSPEPSLDGLVQTEDAVIPIKCYYGRRFNVDANPILPTWIPHQSTQFAVENLAFSLKLMTDDWHETRLSSVYLLGDMMNMEASVYMPQKDLLVFIETCVATTTPNTNSVPRYKFVDDGWRSAEGDDQTCTSCNDVDQDPPFHQSHLDLATPIYNLKHNPTKLLPSPHRWGVLTPGMQADSAVLSPGSGSVISQSLQEPTAAWRSTMAFQKGTNLRTLELEASVGPLTVFTWKNDLGVFVPPGVKEGIPHFSSARGKKPIPHDRLWENEVYAGMEADEGNDAFGPTNSPVALPTSGSQLWEMEMTAAEALHTVNTTSSQRHAVTGPSLLVANPAMEREQSTDTVPSIYGSNSSMLKPAQLKTKLETTTSTETKQTVAEDSHGSTQKGSGGQFVK</sequence>
<feature type="compositionally biased region" description="Low complexity" evidence="2">
    <location>
        <begin position="371"/>
        <end position="387"/>
    </location>
</feature>
<dbReference type="EMBL" id="JAROKS010000023">
    <property type="protein sequence ID" value="KAK1787623.1"/>
    <property type="molecule type" value="Genomic_DNA"/>
</dbReference>
<dbReference type="Gene3D" id="2.60.40.4100">
    <property type="entry name" value="Zona pellucida, ZP-C domain"/>
    <property type="match status" value="1"/>
</dbReference>
<gene>
    <name evidence="4" type="ORF">P4O66_016111</name>
</gene>
<dbReference type="PROSITE" id="PS51034">
    <property type="entry name" value="ZP_2"/>
    <property type="match status" value="1"/>
</dbReference>
<feature type="non-terminal residue" evidence="4">
    <location>
        <position position="406"/>
    </location>
</feature>
<dbReference type="AlphaFoldDB" id="A0AAD9DNT0"/>
<dbReference type="GO" id="GO:0007339">
    <property type="term" value="P:binding of sperm to zona pellucida"/>
    <property type="evidence" value="ECO:0007669"/>
    <property type="project" value="TreeGrafter"/>
</dbReference>
<dbReference type="GO" id="GO:0031012">
    <property type="term" value="C:extracellular matrix"/>
    <property type="evidence" value="ECO:0007669"/>
    <property type="project" value="TreeGrafter"/>
</dbReference>
<dbReference type="Proteomes" id="UP001239994">
    <property type="component" value="Unassembled WGS sequence"/>
</dbReference>
<dbReference type="PANTHER" id="PTHR11576:SF2">
    <property type="entry name" value="ZONA PELLUCIDA SPERM-BINDING PROTEIN 3"/>
    <property type="match status" value="1"/>
</dbReference>
<dbReference type="PANTHER" id="PTHR11576">
    <property type="entry name" value="ZONA PELLUCIDA SPERM-BINDING PROTEIN 3"/>
    <property type="match status" value="1"/>
</dbReference>
<feature type="domain" description="ZP" evidence="3">
    <location>
        <begin position="1"/>
        <end position="200"/>
    </location>
</feature>
<dbReference type="Gene3D" id="2.60.40.3210">
    <property type="entry name" value="Zona pellucida, ZP-N domain"/>
    <property type="match status" value="1"/>
</dbReference>
<dbReference type="InterPro" id="IPR001507">
    <property type="entry name" value="ZP_dom"/>
</dbReference>
<feature type="region of interest" description="Disordered" evidence="2">
    <location>
        <begin position="348"/>
        <end position="406"/>
    </location>
</feature>
<comment type="caution">
    <text evidence="4">The sequence shown here is derived from an EMBL/GenBank/DDBJ whole genome shotgun (WGS) entry which is preliminary data.</text>
</comment>
<feature type="compositionally biased region" description="Polar residues" evidence="2">
    <location>
        <begin position="353"/>
        <end position="366"/>
    </location>
</feature>
<evidence type="ECO:0000256" key="2">
    <source>
        <dbReference type="SAM" id="MobiDB-lite"/>
    </source>
</evidence>
<name>A0AAD9DNT0_9TELE</name>
<dbReference type="GO" id="GO:0035803">
    <property type="term" value="P:egg coat formation"/>
    <property type="evidence" value="ECO:0007669"/>
    <property type="project" value="TreeGrafter"/>
</dbReference>
<dbReference type="GO" id="GO:0032190">
    <property type="term" value="F:acrosin binding"/>
    <property type="evidence" value="ECO:0007669"/>
    <property type="project" value="TreeGrafter"/>
</dbReference>
<dbReference type="Pfam" id="PF00100">
    <property type="entry name" value="Zona_pellucida"/>
    <property type="match status" value="1"/>
</dbReference>
<proteinExistence type="predicted"/>
<accession>A0AAD9DNT0</accession>
<evidence type="ECO:0000313" key="4">
    <source>
        <dbReference type="EMBL" id="KAK1787623.1"/>
    </source>
</evidence>
<dbReference type="GO" id="GO:2000344">
    <property type="term" value="P:positive regulation of acrosome reaction"/>
    <property type="evidence" value="ECO:0007669"/>
    <property type="project" value="TreeGrafter"/>
</dbReference>
<protein>
    <recommendedName>
        <fullName evidence="3">ZP domain-containing protein</fullName>
    </recommendedName>
</protein>